<sequence>MLLRRLVRCISPIPRTGIRMASTVVGRSGREYIQREVLVERKDPRLNIFKAVSHDQPFVFKRVPETIYDMSLRLAADLSGSRRLRMHVDSNDEEKLLIYPYYQNTLLKLLQEDPEVSVAARKEVLRQTAKAIQELHSKDWIHIDIKPDNILVNWTCDEEGTKTITDVALGDFDVAWECPTNAVITGPHAVGNHMWRSPEAQTGRGMSKASDVLSFGLVCIYTLGQEDAILIHKDSEVVKKNMYSEQRVLLRHFTFFGPPNERLFNWIDDENWTKVLEKMNELAEADLEERPIMGFEVWGHLLGSDAQNMISGTTKIDLGARSTIDEVLAHPWWQESV</sequence>
<keyword evidence="2" id="KW-0808">Transferase</keyword>
<dbReference type="InterPro" id="IPR011009">
    <property type="entry name" value="Kinase-like_dom_sf"/>
</dbReference>
<protein>
    <submittedName>
        <fullName evidence="2">Kinase-like protein</fullName>
    </submittedName>
</protein>
<reference evidence="2 3" key="1">
    <citation type="submission" date="2016-05" db="EMBL/GenBank/DDBJ databases">
        <title>Comparative analysis of secretome profiles of manganese(II)-oxidizing ascomycete fungi.</title>
        <authorList>
            <consortium name="DOE Joint Genome Institute"/>
            <person name="Zeiner C.A."/>
            <person name="Purvine S.O."/>
            <person name="Zink E.M."/>
            <person name="Wu S."/>
            <person name="Pasa-Tolic L."/>
            <person name="Chaput D.L."/>
            <person name="Haridas S."/>
            <person name="Grigoriev I.V."/>
            <person name="Santelli C.M."/>
            <person name="Hansel C.M."/>
        </authorList>
    </citation>
    <scope>NUCLEOTIDE SEQUENCE [LARGE SCALE GENOMIC DNA]</scope>
    <source>
        <strain evidence="2 3">SRC1lrK2f</strain>
    </source>
</reference>
<dbReference type="AlphaFoldDB" id="A0A177DRG7"/>
<evidence type="ECO:0000313" key="2">
    <source>
        <dbReference type="EMBL" id="OAG21810.1"/>
    </source>
</evidence>
<name>A0A177DRG7_ALTAL</name>
<dbReference type="RefSeq" id="XP_018387231.1">
    <property type="nucleotide sequence ID" value="XM_018536250.1"/>
</dbReference>
<dbReference type="GO" id="GO:0005524">
    <property type="term" value="F:ATP binding"/>
    <property type="evidence" value="ECO:0007669"/>
    <property type="project" value="InterPro"/>
</dbReference>
<accession>A0A177DRG7</accession>
<dbReference type="GO" id="GO:0004674">
    <property type="term" value="F:protein serine/threonine kinase activity"/>
    <property type="evidence" value="ECO:0007669"/>
    <property type="project" value="TreeGrafter"/>
</dbReference>
<dbReference type="InterPro" id="IPR000719">
    <property type="entry name" value="Prot_kinase_dom"/>
</dbReference>
<dbReference type="SMART" id="SM00220">
    <property type="entry name" value="S_TKc"/>
    <property type="match status" value="1"/>
</dbReference>
<evidence type="ECO:0000259" key="1">
    <source>
        <dbReference type="PROSITE" id="PS50011"/>
    </source>
</evidence>
<dbReference type="PROSITE" id="PS50011">
    <property type="entry name" value="PROTEIN_KINASE_DOM"/>
    <property type="match status" value="1"/>
</dbReference>
<proteinExistence type="predicted"/>
<dbReference type="PANTHER" id="PTHR44167">
    <property type="entry name" value="OVARIAN-SPECIFIC SERINE/THREONINE-PROTEIN KINASE LOK-RELATED"/>
    <property type="match status" value="1"/>
</dbReference>
<dbReference type="PANTHER" id="PTHR44167:SF30">
    <property type="entry name" value="PHOSPHORYLASE KINASE"/>
    <property type="match status" value="1"/>
</dbReference>
<dbReference type="KEGG" id="aalt:CC77DRAFT_987423"/>
<gene>
    <name evidence="2" type="ORF">CC77DRAFT_987423</name>
</gene>
<keyword evidence="3" id="KW-1185">Reference proteome</keyword>
<dbReference type="Gene3D" id="1.10.510.10">
    <property type="entry name" value="Transferase(Phosphotransferase) domain 1"/>
    <property type="match status" value="1"/>
</dbReference>
<evidence type="ECO:0000313" key="3">
    <source>
        <dbReference type="Proteomes" id="UP000077248"/>
    </source>
</evidence>
<dbReference type="VEuPathDB" id="FungiDB:CC77DRAFT_987423"/>
<dbReference type="STRING" id="5599.A0A177DRG7"/>
<dbReference type="OMA" id="LVNWTCD"/>
<organism evidence="2 3">
    <name type="scientific">Alternaria alternata</name>
    <name type="common">Alternaria rot fungus</name>
    <name type="synonym">Torula alternata</name>
    <dbReference type="NCBI Taxonomy" id="5599"/>
    <lineage>
        <taxon>Eukaryota</taxon>
        <taxon>Fungi</taxon>
        <taxon>Dikarya</taxon>
        <taxon>Ascomycota</taxon>
        <taxon>Pezizomycotina</taxon>
        <taxon>Dothideomycetes</taxon>
        <taxon>Pleosporomycetidae</taxon>
        <taxon>Pleosporales</taxon>
        <taxon>Pleosporineae</taxon>
        <taxon>Pleosporaceae</taxon>
        <taxon>Alternaria</taxon>
        <taxon>Alternaria sect. Alternaria</taxon>
        <taxon>Alternaria alternata complex</taxon>
    </lineage>
</organism>
<dbReference type="Pfam" id="PF00069">
    <property type="entry name" value="Pkinase"/>
    <property type="match status" value="1"/>
</dbReference>
<dbReference type="Proteomes" id="UP000077248">
    <property type="component" value="Unassembled WGS sequence"/>
</dbReference>
<dbReference type="EMBL" id="KV441476">
    <property type="protein sequence ID" value="OAG21810.1"/>
    <property type="molecule type" value="Genomic_DNA"/>
</dbReference>
<keyword evidence="2" id="KW-0418">Kinase</keyword>
<dbReference type="GeneID" id="29121844"/>
<dbReference type="GO" id="GO:0005634">
    <property type="term" value="C:nucleus"/>
    <property type="evidence" value="ECO:0007669"/>
    <property type="project" value="TreeGrafter"/>
</dbReference>
<dbReference type="SUPFAM" id="SSF56112">
    <property type="entry name" value="Protein kinase-like (PK-like)"/>
    <property type="match status" value="1"/>
</dbReference>
<feature type="domain" description="Protein kinase" evidence="1">
    <location>
        <begin position="1"/>
        <end position="333"/>
    </location>
</feature>
<dbReference type="GO" id="GO:0044773">
    <property type="term" value="P:mitotic DNA damage checkpoint signaling"/>
    <property type="evidence" value="ECO:0007669"/>
    <property type="project" value="TreeGrafter"/>
</dbReference>